<gene>
    <name evidence="1" type="ORF">FOB48_02520</name>
</gene>
<accession>A0ABX6A2E0</accession>
<proteinExistence type="predicted"/>
<reference evidence="1 2" key="1">
    <citation type="submission" date="2019-09" db="EMBL/GenBank/DDBJ databases">
        <title>FDA dAtabase for Regulatory Grade micrObial Sequences (FDA-ARGOS): Supporting development and validation of Infectious Disease Dx tests.</title>
        <authorList>
            <person name="Sciortino C."/>
            <person name="Tallon L."/>
            <person name="Sadzewicz L."/>
            <person name="Vavikolanu K."/>
            <person name="Mehta A."/>
            <person name="Aluvathingal J."/>
            <person name="Nadendla S."/>
            <person name="Nandy P."/>
            <person name="Geyer C."/>
            <person name="Yan Y."/>
            <person name="Sichtig H."/>
        </authorList>
    </citation>
    <scope>NUCLEOTIDE SEQUENCE [LARGE SCALE GENOMIC DNA]</scope>
    <source>
        <strain evidence="1 2">FDAARGOS_640</strain>
    </source>
</reference>
<dbReference type="RefSeq" id="WP_150332779.1">
    <property type="nucleotide sequence ID" value="NZ_CP044108.1"/>
</dbReference>
<dbReference type="Proteomes" id="UP000323865">
    <property type="component" value="Chromosome"/>
</dbReference>
<name>A0ABX6A2E0_9MICO</name>
<keyword evidence="2" id="KW-1185">Reference proteome</keyword>
<evidence type="ECO:0000313" key="1">
    <source>
        <dbReference type="EMBL" id="QEU11283.1"/>
    </source>
</evidence>
<sequence length="90" mass="10459">MPSQYRHVVHVNGRNFKLKPTIARVLKHLRKTLLVNRFARPIESEPHRGPATNYGALRTPSVIVNRQDKPEIILDSDPDNILQRAKRDRM</sequence>
<evidence type="ECO:0000313" key="2">
    <source>
        <dbReference type="Proteomes" id="UP000323865"/>
    </source>
</evidence>
<protein>
    <submittedName>
        <fullName evidence="1">Uncharacterized protein</fullName>
    </submittedName>
</protein>
<organism evidence="1 2">
    <name type="scientific">Dermabacter vaginalis</name>
    <dbReference type="NCBI Taxonomy" id="1630135"/>
    <lineage>
        <taxon>Bacteria</taxon>
        <taxon>Bacillati</taxon>
        <taxon>Actinomycetota</taxon>
        <taxon>Actinomycetes</taxon>
        <taxon>Micrococcales</taxon>
        <taxon>Dermabacteraceae</taxon>
        <taxon>Dermabacter</taxon>
    </lineage>
</organism>
<dbReference type="EMBL" id="CP044108">
    <property type="protein sequence ID" value="QEU11283.1"/>
    <property type="molecule type" value="Genomic_DNA"/>
</dbReference>